<dbReference type="AlphaFoldDB" id="A0A2T5IV28"/>
<proteinExistence type="predicted"/>
<comment type="caution">
    <text evidence="1">The sequence shown here is derived from an EMBL/GenBank/DDBJ whole genome shotgun (WGS) entry which is preliminary data.</text>
</comment>
<name>A0A2T5IV28_9GAMM</name>
<protein>
    <submittedName>
        <fullName evidence="1">Uncharacterized protein DUF4262</fullName>
    </submittedName>
</protein>
<dbReference type="EMBL" id="QAON01000017">
    <property type="protein sequence ID" value="PTQ87723.1"/>
    <property type="molecule type" value="Genomic_DNA"/>
</dbReference>
<gene>
    <name evidence="1" type="ORF">C8N29_11747</name>
</gene>
<organism evidence="1 2">
    <name type="scientific">Agitococcus lubricus</name>
    <dbReference type="NCBI Taxonomy" id="1077255"/>
    <lineage>
        <taxon>Bacteria</taxon>
        <taxon>Pseudomonadati</taxon>
        <taxon>Pseudomonadota</taxon>
        <taxon>Gammaproteobacteria</taxon>
        <taxon>Moraxellales</taxon>
        <taxon>Moraxellaceae</taxon>
        <taxon>Agitococcus</taxon>
    </lineage>
</organism>
<keyword evidence="2" id="KW-1185">Reference proteome</keyword>
<dbReference type="Pfam" id="PF14081">
    <property type="entry name" value="DUF4262"/>
    <property type="match status" value="1"/>
</dbReference>
<dbReference type="RefSeq" id="WP_107866719.1">
    <property type="nucleotide sequence ID" value="NZ_QAON01000017.1"/>
</dbReference>
<sequence length="154" mass="17422">MANNKIFTKLCSDIEQFGWHVLYVCPEQDEEGACFAYTVGLTATFSHPEIMIFGLSQQTAHSLLQVCVDKIKAGQHFQAHQGYDDIIANNYQVMFKPVNPAYVADYMGLALRYYQQTSFNALILCWPDKHHAFPWQAAHAGGQTEVLMLMQPTT</sequence>
<dbReference type="InterPro" id="IPR025358">
    <property type="entry name" value="DUF4262"/>
</dbReference>
<accession>A0A2T5IV28</accession>
<evidence type="ECO:0000313" key="2">
    <source>
        <dbReference type="Proteomes" id="UP000244223"/>
    </source>
</evidence>
<dbReference type="OrthoDB" id="9793188at2"/>
<reference evidence="1 2" key="1">
    <citation type="submission" date="2018-04" db="EMBL/GenBank/DDBJ databases">
        <title>Genomic Encyclopedia of Archaeal and Bacterial Type Strains, Phase II (KMG-II): from individual species to whole genera.</title>
        <authorList>
            <person name="Goeker M."/>
        </authorList>
    </citation>
    <scope>NUCLEOTIDE SEQUENCE [LARGE SCALE GENOMIC DNA]</scope>
    <source>
        <strain evidence="1 2">DSM 5822</strain>
    </source>
</reference>
<dbReference type="Proteomes" id="UP000244223">
    <property type="component" value="Unassembled WGS sequence"/>
</dbReference>
<evidence type="ECO:0000313" key="1">
    <source>
        <dbReference type="EMBL" id="PTQ87723.1"/>
    </source>
</evidence>